<proteinExistence type="predicted"/>
<keyword evidence="3" id="KW-1185">Reference proteome</keyword>
<evidence type="ECO:0000256" key="1">
    <source>
        <dbReference type="SAM" id="MobiDB-lite"/>
    </source>
</evidence>
<name>A0ABS8T1C8_DATST</name>
<protein>
    <submittedName>
        <fullName evidence="2">Uncharacterized protein</fullName>
    </submittedName>
</protein>
<organism evidence="2 3">
    <name type="scientific">Datura stramonium</name>
    <name type="common">Jimsonweed</name>
    <name type="synonym">Common thornapple</name>
    <dbReference type="NCBI Taxonomy" id="4076"/>
    <lineage>
        <taxon>Eukaryota</taxon>
        <taxon>Viridiplantae</taxon>
        <taxon>Streptophyta</taxon>
        <taxon>Embryophyta</taxon>
        <taxon>Tracheophyta</taxon>
        <taxon>Spermatophyta</taxon>
        <taxon>Magnoliopsida</taxon>
        <taxon>eudicotyledons</taxon>
        <taxon>Gunneridae</taxon>
        <taxon>Pentapetalae</taxon>
        <taxon>asterids</taxon>
        <taxon>lamiids</taxon>
        <taxon>Solanales</taxon>
        <taxon>Solanaceae</taxon>
        <taxon>Solanoideae</taxon>
        <taxon>Datureae</taxon>
        <taxon>Datura</taxon>
    </lineage>
</organism>
<comment type="caution">
    <text evidence="2">The sequence shown here is derived from an EMBL/GenBank/DDBJ whole genome shotgun (WGS) entry which is preliminary data.</text>
</comment>
<evidence type="ECO:0000313" key="3">
    <source>
        <dbReference type="Proteomes" id="UP000823775"/>
    </source>
</evidence>
<accession>A0ABS8T1C8</accession>
<sequence>MEYDSLSRCLGGEMADTRDSKSRAKERGVRSSANCYKYLKKNVFVADMWPSLQNNKVRRLHLAVTVDECGKKGAKQSYESESLVNEQDSKSVEMDKTEQSSLTTESEINMNLLISRAAGDCDMDFESANLAMRPASPCARMAPRHANGSMVLLARREGLT</sequence>
<feature type="compositionally biased region" description="Polar residues" evidence="1">
    <location>
        <begin position="77"/>
        <end position="86"/>
    </location>
</feature>
<dbReference type="Proteomes" id="UP000823775">
    <property type="component" value="Unassembled WGS sequence"/>
</dbReference>
<dbReference type="EMBL" id="JACEIK010000955">
    <property type="protein sequence ID" value="MCD7464342.1"/>
    <property type="molecule type" value="Genomic_DNA"/>
</dbReference>
<reference evidence="2 3" key="1">
    <citation type="journal article" date="2021" name="BMC Genomics">
        <title>Datura genome reveals duplications of psychoactive alkaloid biosynthetic genes and high mutation rate following tissue culture.</title>
        <authorList>
            <person name="Rajewski A."/>
            <person name="Carter-House D."/>
            <person name="Stajich J."/>
            <person name="Litt A."/>
        </authorList>
    </citation>
    <scope>NUCLEOTIDE SEQUENCE [LARGE SCALE GENOMIC DNA]</scope>
    <source>
        <strain evidence="2">AR-01</strain>
    </source>
</reference>
<gene>
    <name evidence="2" type="ORF">HAX54_052536</name>
</gene>
<evidence type="ECO:0000313" key="2">
    <source>
        <dbReference type="EMBL" id="MCD7464342.1"/>
    </source>
</evidence>
<feature type="region of interest" description="Disordered" evidence="1">
    <location>
        <begin position="72"/>
        <end position="104"/>
    </location>
</feature>
<feature type="compositionally biased region" description="Basic and acidic residues" evidence="1">
    <location>
        <begin position="87"/>
        <end position="98"/>
    </location>
</feature>